<dbReference type="GO" id="GO:0016887">
    <property type="term" value="F:ATP hydrolysis activity"/>
    <property type="evidence" value="ECO:0007669"/>
    <property type="project" value="InterPro"/>
</dbReference>
<dbReference type="AlphaFoldDB" id="A0A2H0UL28"/>
<reference evidence="5" key="1">
    <citation type="submission" date="2017-09" db="EMBL/GenBank/DDBJ databases">
        <title>Depth-based differentiation of microbial function through sediment-hosted aquifers and enrichment of novel symbionts in the deep terrestrial subsurface.</title>
        <authorList>
            <person name="Probst A.J."/>
            <person name="Ladd B."/>
            <person name="Jarett J.K."/>
            <person name="Geller-Mcgrath D.E."/>
            <person name="Sieber C.M.K."/>
            <person name="Emerson J.B."/>
            <person name="Anantharaman K."/>
            <person name="Thomas B.C."/>
            <person name="Malmstrom R."/>
            <person name="Stieglmeier M."/>
            <person name="Klingl A."/>
            <person name="Woyke T."/>
            <person name="Ryan C.M."/>
            <person name="Banfield J.F."/>
        </authorList>
    </citation>
    <scope>NUCLEOTIDE SEQUENCE [LARGE SCALE GENOMIC DNA]</scope>
</reference>
<dbReference type="PANTHER" id="PTHR43582:SF4">
    <property type="entry name" value="ANTIBIOTIC RESISTANCE ABC TRANSPORTER ATP-BINDING PROTEIN"/>
    <property type="match status" value="1"/>
</dbReference>
<dbReference type="Gene3D" id="3.40.50.300">
    <property type="entry name" value="P-loop containing nucleotide triphosphate hydrolases"/>
    <property type="match status" value="1"/>
</dbReference>
<keyword evidence="1" id="KW-0547">Nucleotide-binding</keyword>
<dbReference type="PANTHER" id="PTHR43582">
    <property type="entry name" value="LINEARMYCIN RESISTANCE ATP-BINDING PROTEIN LNRL"/>
    <property type="match status" value="1"/>
</dbReference>
<dbReference type="InterPro" id="IPR003593">
    <property type="entry name" value="AAA+_ATPase"/>
</dbReference>
<feature type="domain" description="ABC transporter" evidence="3">
    <location>
        <begin position="5"/>
        <end position="236"/>
    </location>
</feature>
<dbReference type="PROSITE" id="PS00211">
    <property type="entry name" value="ABC_TRANSPORTER_1"/>
    <property type="match status" value="1"/>
</dbReference>
<evidence type="ECO:0000256" key="2">
    <source>
        <dbReference type="ARBA" id="ARBA00022840"/>
    </source>
</evidence>
<gene>
    <name evidence="4" type="ORF">COU11_02570</name>
</gene>
<sequence>MPTIISVSNLTKSYGELIAVDNASFHVNAGEIFAFLGPNGAGKTTTIKILTTLLHRTGGEVLVAGADPATNSNDVRHNFGIIFQEQSHDDDLTCYENMEFHAVLYGIDKPTRTKRIKDMLTYVDLWERKDSLVKEFSGGMRRRMEIARGLLHHPKILFLDEPTLGLDPQTRNYIWDYIQKLSTTENMTVFFTTHYMEEAERYADRVGVIDYGKIIAIGTPTELKAQTKTSNLQDAFISLTGHQIREEKPDPHASIKRSKKMGRF</sequence>
<dbReference type="GO" id="GO:0005524">
    <property type="term" value="F:ATP binding"/>
    <property type="evidence" value="ECO:0007669"/>
    <property type="project" value="UniProtKB-KW"/>
</dbReference>
<dbReference type="InterPro" id="IPR003439">
    <property type="entry name" value="ABC_transporter-like_ATP-bd"/>
</dbReference>
<organism evidence="4 5">
    <name type="scientific">Candidatus Harrisonbacteria bacterium CG10_big_fil_rev_8_21_14_0_10_49_15</name>
    <dbReference type="NCBI Taxonomy" id="1974587"/>
    <lineage>
        <taxon>Bacteria</taxon>
        <taxon>Candidatus Harrisoniibacteriota</taxon>
    </lineage>
</organism>
<evidence type="ECO:0000256" key="1">
    <source>
        <dbReference type="ARBA" id="ARBA00022741"/>
    </source>
</evidence>
<evidence type="ECO:0000313" key="5">
    <source>
        <dbReference type="Proteomes" id="UP000229526"/>
    </source>
</evidence>
<keyword evidence="2 4" id="KW-0067">ATP-binding</keyword>
<dbReference type="SMART" id="SM00382">
    <property type="entry name" value="AAA"/>
    <property type="match status" value="1"/>
</dbReference>
<name>A0A2H0UL28_9BACT</name>
<accession>A0A2H0UL28</accession>
<dbReference type="PROSITE" id="PS50893">
    <property type="entry name" value="ABC_TRANSPORTER_2"/>
    <property type="match status" value="1"/>
</dbReference>
<protein>
    <submittedName>
        <fullName evidence="4">Multidrug ABC transporter ATP-binding protein</fullName>
    </submittedName>
</protein>
<comment type="caution">
    <text evidence="4">The sequence shown here is derived from an EMBL/GenBank/DDBJ whole genome shotgun (WGS) entry which is preliminary data.</text>
</comment>
<dbReference type="InterPro" id="IPR017871">
    <property type="entry name" value="ABC_transporter-like_CS"/>
</dbReference>
<dbReference type="EMBL" id="PFBD01000020">
    <property type="protein sequence ID" value="PIR87090.1"/>
    <property type="molecule type" value="Genomic_DNA"/>
</dbReference>
<proteinExistence type="predicted"/>
<evidence type="ECO:0000259" key="3">
    <source>
        <dbReference type="PROSITE" id="PS50893"/>
    </source>
</evidence>
<dbReference type="Pfam" id="PF00005">
    <property type="entry name" value="ABC_tran"/>
    <property type="match status" value="1"/>
</dbReference>
<evidence type="ECO:0000313" key="4">
    <source>
        <dbReference type="EMBL" id="PIR87090.1"/>
    </source>
</evidence>
<dbReference type="Proteomes" id="UP000229526">
    <property type="component" value="Unassembled WGS sequence"/>
</dbReference>
<dbReference type="SUPFAM" id="SSF52540">
    <property type="entry name" value="P-loop containing nucleoside triphosphate hydrolases"/>
    <property type="match status" value="1"/>
</dbReference>
<dbReference type="InterPro" id="IPR027417">
    <property type="entry name" value="P-loop_NTPase"/>
</dbReference>